<feature type="domain" description="Glycosyl hydrolase family 13 catalytic" evidence="5">
    <location>
        <begin position="158"/>
        <end position="567"/>
    </location>
</feature>
<dbReference type="CDD" id="cd11326">
    <property type="entry name" value="AmyAc_Glg_debranch"/>
    <property type="match status" value="1"/>
</dbReference>
<dbReference type="InterPro" id="IPR014756">
    <property type="entry name" value="Ig_E-set"/>
</dbReference>
<dbReference type="Gene3D" id="3.20.20.80">
    <property type="entry name" value="Glycosidases"/>
    <property type="match status" value="1"/>
</dbReference>
<proteinExistence type="inferred from homology"/>
<evidence type="ECO:0000256" key="3">
    <source>
        <dbReference type="ARBA" id="ARBA00022946"/>
    </source>
</evidence>
<dbReference type="SMART" id="SM00642">
    <property type="entry name" value="Aamy"/>
    <property type="match status" value="1"/>
</dbReference>
<dbReference type="PANTHER" id="PTHR43002">
    <property type="entry name" value="GLYCOGEN DEBRANCHING ENZYME"/>
    <property type="match status" value="1"/>
</dbReference>
<reference evidence="6" key="2">
    <citation type="journal article" date="2015" name="Genome Announc.">
        <title>Draft Genome Sequence of Filamentous Marine Cyanobacterium Lyngbya confervoides Strain BDU141951.</title>
        <authorList>
            <person name="Chandrababunaidu M.M."/>
            <person name="Sen D."/>
            <person name="Tripathy S."/>
        </authorList>
    </citation>
    <scope>NUCLEOTIDE SEQUENCE</scope>
    <source>
        <strain evidence="6">BDU141951</strain>
    </source>
</reference>
<dbReference type="InterPro" id="IPR011837">
    <property type="entry name" value="Glycogen_debranch_GlgX"/>
</dbReference>
<evidence type="ECO:0000259" key="5">
    <source>
        <dbReference type="SMART" id="SM00642"/>
    </source>
</evidence>
<gene>
    <name evidence="6" type="primary">glgX</name>
    <name evidence="6" type="ORF">QQ91_012850</name>
</gene>
<accession>A0A0C1V6Y2</accession>
<dbReference type="InterPro" id="IPR048650">
    <property type="entry name" value="ISOA1-3-like_C"/>
</dbReference>
<keyword evidence="4" id="KW-0326">Glycosidase</keyword>
<dbReference type="InterPro" id="IPR044505">
    <property type="entry name" value="GlgX_Isoamylase_N_E_set"/>
</dbReference>
<dbReference type="Pfam" id="PF21156">
    <property type="entry name" value="ISOA1-3_C"/>
    <property type="match status" value="1"/>
</dbReference>
<name>A0A0C1V6Y2_9CYAN</name>
<dbReference type="InterPro" id="IPR017853">
    <property type="entry name" value="GH"/>
</dbReference>
<evidence type="ECO:0000313" key="6">
    <source>
        <dbReference type="EMBL" id="NEV68003.1"/>
    </source>
</evidence>
<protein>
    <submittedName>
        <fullName evidence="6">Glycogen debranching protein GlgX</fullName>
    </submittedName>
</protein>
<evidence type="ECO:0000256" key="1">
    <source>
        <dbReference type="ARBA" id="ARBA00008061"/>
    </source>
</evidence>
<evidence type="ECO:0000256" key="2">
    <source>
        <dbReference type="ARBA" id="ARBA00022801"/>
    </source>
</evidence>
<reference evidence="6" key="3">
    <citation type="submission" date="2020-02" db="EMBL/GenBank/DDBJ databases">
        <authorList>
            <person name="Sarangi A.N."/>
            <person name="Ghosh S."/>
            <person name="Mukherjee M."/>
            <person name="Tripathy S."/>
        </authorList>
    </citation>
    <scope>NUCLEOTIDE SEQUENCE</scope>
    <source>
        <strain evidence="6">BDU141951</strain>
    </source>
</reference>
<organism evidence="6">
    <name type="scientific">Lyngbya confervoides BDU141951</name>
    <dbReference type="NCBI Taxonomy" id="1574623"/>
    <lineage>
        <taxon>Bacteria</taxon>
        <taxon>Bacillati</taxon>
        <taxon>Cyanobacteriota</taxon>
        <taxon>Cyanophyceae</taxon>
        <taxon>Oscillatoriophycideae</taxon>
        <taxon>Oscillatoriales</taxon>
        <taxon>Microcoleaceae</taxon>
        <taxon>Lyngbya</taxon>
    </lineage>
</organism>
<dbReference type="GO" id="GO:0005980">
    <property type="term" value="P:glycogen catabolic process"/>
    <property type="evidence" value="ECO:0007669"/>
    <property type="project" value="InterPro"/>
</dbReference>
<comment type="caution">
    <text evidence="6">The sequence shown here is derived from an EMBL/GenBank/DDBJ whole genome shotgun (WGS) entry which is preliminary data.</text>
</comment>
<dbReference type="NCBIfam" id="TIGR02100">
    <property type="entry name" value="glgX_debranch"/>
    <property type="match status" value="1"/>
</dbReference>
<dbReference type="Gene3D" id="2.60.40.1180">
    <property type="entry name" value="Golgi alpha-mannosidase II"/>
    <property type="match status" value="1"/>
</dbReference>
<keyword evidence="3" id="KW-0809">Transit peptide</keyword>
<dbReference type="GO" id="GO:0004135">
    <property type="term" value="F:amylo-alpha-1,6-glucosidase activity"/>
    <property type="evidence" value="ECO:0007669"/>
    <property type="project" value="InterPro"/>
</dbReference>
<dbReference type="Pfam" id="PF00128">
    <property type="entry name" value="Alpha-amylase"/>
    <property type="match status" value="1"/>
</dbReference>
<dbReference type="InterPro" id="IPR006047">
    <property type="entry name" value="GH13_cat_dom"/>
</dbReference>
<dbReference type="Pfam" id="PF02922">
    <property type="entry name" value="CBM_48"/>
    <property type="match status" value="1"/>
</dbReference>
<reference evidence="6" key="1">
    <citation type="submission" date="2014-11" db="EMBL/GenBank/DDBJ databases">
        <authorList>
            <person name="Malar M.C."/>
            <person name="Sen D."/>
            <person name="Tripathy S."/>
        </authorList>
    </citation>
    <scope>NUCLEOTIDE SEQUENCE</scope>
    <source>
        <strain evidence="6">BDU141951</strain>
    </source>
</reference>
<dbReference type="InterPro" id="IPR013780">
    <property type="entry name" value="Glyco_hydro_b"/>
</dbReference>
<keyword evidence="2" id="KW-0378">Hydrolase</keyword>
<comment type="similarity">
    <text evidence="1">Belongs to the glycosyl hydrolase 13 family.</text>
</comment>
<dbReference type="GO" id="GO:0019156">
    <property type="term" value="F:isoamylase activity"/>
    <property type="evidence" value="ECO:0007669"/>
    <property type="project" value="UniProtKB-ARBA"/>
</dbReference>
<dbReference type="Gene3D" id="2.60.40.10">
    <property type="entry name" value="Immunoglobulins"/>
    <property type="match status" value="1"/>
</dbReference>
<dbReference type="SUPFAM" id="SSF51011">
    <property type="entry name" value="Glycosyl hydrolase domain"/>
    <property type="match status" value="1"/>
</dbReference>
<dbReference type="CDD" id="cd02856">
    <property type="entry name" value="E_set_GDE_Isoamylase_N"/>
    <property type="match status" value="1"/>
</dbReference>
<dbReference type="SUPFAM" id="SSF51445">
    <property type="entry name" value="(Trans)glycosidases"/>
    <property type="match status" value="1"/>
</dbReference>
<dbReference type="InterPro" id="IPR013783">
    <property type="entry name" value="Ig-like_fold"/>
</dbReference>
<dbReference type="InterPro" id="IPR004193">
    <property type="entry name" value="Glyco_hydro_13_N"/>
</dbReference>
<evidence type="ECO:0000256" key="4">
    <source>
        <dbReference type="ARBA" id="ARBA00023295"/>
    </source>
</evidence>
<dbReference type="EMBL" id="JTHE02000003">
    <property type="protein sequence ID" value="NEV68003.1"/>
    <property type="molecule type" value="Genomic_DNA"/>
</dbReference>
<sequence length="687" mass="77683">MSLRITPGNSYPLGATVEPNGVNFCIYSQHATGIDLLLYASPEAPYPEHTIHLTPRIHRSFNYWHAFVKGIGAGQVYAYRATGPYAPERGQRFDPGKVLLDPYGRAVVGQDRYDRQAACFPGENSPQALRNVVVDQTVYDWEGDTPLDIPYSRTVIYEMHVGGFTKHPSSGIAPEKRGTFAGVIEKIPYLKSLGVTAVELLPVHQFDERDGPLGLSNYWGYSTISFFAPHHGYSSDQTPMGPVNEFRDMVKALHKANIEVILDVVFNHTAEGDHRGPTLSFRGLDNQTYYILESDDAARYANYSGCGNTVKADHTVVSRFILDSLRYWVSEMHVDGFRFDLASVMSRDKAGEPSDDPPILWAIESDPVLARTKLIAEAWDAAGLYQVGSFIGDRFAEWNGPFRDDVRRFIKGDDNTVGTLASRILGSPDLFVDDPQRETNRSINFVTCHDGFTLYDVVAYNEKHNTANGEKNRDGTDANFSWNCGVEGPTTDPEIQQLRIQQLKNMVTILLIAQGTPMLLMGDEVARTQKGNNNAYCQNNPLSWFDWHQLHEHGEVFRFTQRMVDLVQNLQLFQQTRWLQVEEKWVNAPHLIWHGVELFEPDWAEHSHTLAFTLHDPQVEEEMHVMLNAYWEPLDFALPQPHAHSHWYRIVNTARPAPRDIVDGTTEAVKSNRYRVSARSCVVLMAL</sequence>
<dbReference type="SUPFAM" id="SSF81296">
    <property type="entry name" value="E set domains"/>
    <property type="match status" value="1"/>
</dbReference>
<dbReference type="AlphaFoldDB" id="A0A0C1V6Y2"/>